<comment type="pathway">
    <text evidence="2">Cofactor biosynthesis; tetrahydrofolate biosynthesis; 2-amino-4-hydroxy-6-hydroxymethyl-7,8-dihydropteridine diphosphate from 7,8-dihydroneopterin triphosphate: step 4/4.</text>
</comment>
<dbReference type="GO" id="GO:0003848">
    <property type="term" value="F:2-amino-4-hydroxy-6-hydroxymethyldihydropteridine diphosphokinase activity"/>
    <property type="evidence" value="ECO:0007669"/>
    <property type="project" value="UniProtKB-EC"/>
</dbReference>
<evidence type="ECO:0000256" key="5">
    <source>
        <dbReference type="ARBA" id="ARBA00022741"/>
    </source>
</evidence>
<dbReference type="GO" id="GO:0046656">
    <property type="term" value="P:folic acid biosynthetic process"/>
    <property type="evidence" value="ECO:0007669"/>
    <property type="project" value="UniProtKB-KW"/>
</dbReference>
<dbReference type="AlphaFoldDB" id="A0A323TQJ3"/>
<dbReference type="EC" id="2.7.6.3" evidence="3"/>
<evidence type="ECO:0000313" key="11">
    <source>
        <dbReference type="Proteomes" id="UP000248214"/>
    </source>
</evidence>
<keyword evidence="11" id="KW-1185">Reference proteome</keyword>
<keyword evidence="4" id="KW-0808">Transferase</keyword>
<feature type="domain" description="7,8-dihydro-6-hydroxymethylpterin-pyrophosphokinase" evidence="9">
    <location>
        <begin position="91"/>
        <end position="102"/>
    </location>
</feature>
<dbReference type="EMBL" id="PDOD01000007">
    <property type="protein sequence ID" value="PYZ91575.1"/>
    <property type="molecule type" value="Genomic_DNA"/>
</dbReference>
<dbReference type="RefSeq" id="WP_110612349.1">
    <property type="nucleotide sequence ID" value="NZ_PDOD01000007.1"/>
</dbReference>
<dbReference type="GO" id="GO:0016301">
    <property type="term" value="F:kinase activity"/>
    <property type="evidence" value="ECO:0007669"/>
    <property type="project" value="UniProtKB-KW"/>
</dbReference>
<evidence type="ECO:0000256" key="2">
    <source>
        <dbReference type="ARBA" id="ARBA00005051"/>
    </source>
</evidence>
<evidence type="ECO:0000256" key="6">
    <source>
        <dbReference type="ARBA" id="ARBA00022777"/>
    </source>
</evidence>
<dbReference type="SUPFAM" id="SSF55083">
    <property type="entry name" value="6-hydroxymethyl-7,8-dihydropterin pyrophosphokinase, HPPK"/>
    <property type="match status" value="1"/>
</dbReference>
<evidence type="ECO:0000313" key="10">
    <source>
        <dbReference type="EMBL" id="PYZ91575.1"/>
    </source>
</evidence>
<evidence type="ECO:0000256" key="4">
    <source>
        <dbReference type="ARBA" id="ARBA00022679"/>
    </source>
</evidence>
<keyword evidence="6 10" id="KW-0418">Kinase</keyword>
<accession>A0A323TQJ3</accession>
<evidence type="ECO:0000256" key="1">
    <source>
        <dbReference type="ARBA" id="ARBA00000198"/>
    </source>
</evidence>
<comment type="catalytic activity">
    <reaction evidence="1">
        <text>6-hydroxymethyl-7,8-dihydropterin + ATP = (7,8-dihydropterin-6-yl)methyl diphosphate + AMP + H(+)</text>
        <dbReference type="Rhea" id="RHEA:11412"/>
        <dbReference type="ChEBI" id="CHEBI:15378"/>
        <dbReference type="ChEBI" id="CHEBI:30616"/>
        <dbReference type="ChEBI" id="CHEBI:44841"/>
        <dbReference type="ChEBI" id="CHEBI:72950"/>
        <dbReference type="ChEBI" id="CHEBI:456215"/>
        <dbReference type="EC" id="2.7.6.3"/>
    </reaction>
</comment>
<evidence type="ECO:0000259" key="9">
    <source>
        <dbReference type="PROSITE" id="PS00794"/>
    </source>
</evidence>
<dbReference type="GO" id="GO:0005524">
    <property type="term" value="F:ATP binding"/>
    <property type="evidence" value="ECO:0007669"/>
    <property type="project" value="UniProtKB-KW"/>
</dbReference>
<keyword evidence="7" id="KW-0067">ATP-binding</keyword>
<dbReference type="Proteomes" id="UP000248214">
    <property type="component" value="Unassembled WGS sequence"/>
</dbReference>
<gene>
    <name evidence="10" type="primary">folK</name>
    <name evidence="10" type="ORF">CR194_19800</name>
</gene>
<dbReference type="PROSITE" id="PS00794">
    <property type="entry name" value="HPPK"/>
    <property type="match status" value="1"/>
</dbReference>
<dbReference type="CDD" id="cd00483">
    <property type="entry name" value="HPPK"/>
    <property type="match status" value="1"/>
</dbReference>
<comment type="caution">
    <text evidence="10">The sequence shown here is derived from an EMBL/GenBank/DDBJ whole genome shotgun (WGS) entry which is preliminary data.</text>
</comment>
<dbReference type="GO" id="GO:0046654">
    <property type="term" value="P:tetrahydrofolate biosynthetic process"/>
    <property type="evidence" value="ECO:0007669"/>
    <property type="project" value="UniProtKB-UniPathway"/>
</dbReference>
<evidence type="ECO:0000256" key="8">
    <source>
        <dbReference type="ARBA" id="ARBA00022909"/>
    </source>
</evidence>
<organism evidence="10 11">
    <name type="scientific">Salipaludibacillus keqinensis</name>
    <dbReference type="NCBI Taxonomy" id="2045207"/>
    <lineage>
        <taxon>Bacteria</taxon>
        <taxon>Bacillati</taxon>
        <taxon>Bacillota</taxon>
        <taxon>Bacilli</taxon>
        <taxon>Bacillales</taxon>
        <taxon>Bacillaceae</taxon>
    </lineage>
</organism>
<dbReference type="InterPro" id="IPR035907">
    <property type="entry name" value="Hppk_sf"/>
</dbReference>
<sequence>MSNRHISYIALGSNQGARDQYLADAITKLDEEPAISILSLSSIYETAPVGVTDQPSFLNMVVKVNTTLTPIELLETTQRIEQEGGRERNEKWGPRTIDIDILLFNDENILLESLRIPHPRMLERGFVLIPLKEIDPHLRLNDGRSIDEYIDQLTDKEGVRKWKNSFGEEGSARFEN</sequence>
<proteinExistence type="predicted"/>
<dbReference type="PANTHER" id="PTHR43071:SF1">
    <property type="entry name" value="2-AMINO-4-HYDROXY-6-HYDROXYMETHYLDIHYDROPTERIDINE PYROPHOSPHOKINASE"/>
    <property type="match status" value="1"/>
</dbReference>
<name>A0A323TQJ3_9BACI</name>
<dbReference type="PANTHER" id="PTHR43071">
    <property type="entry name" value="2-AMINO-4-HYDROXY-6-HYDROXYMETHYLDIHYDROPTERIDINE PYROPHOSPHOKINASE"/>
    <property type="match status" value="1"/>
</dbReference>
<dbReference type="NCBIfam" id="TIGR01498">
    <property type="entry name" value="folK"/>
    <property type="match status" value="1"/>
</dbReference>
<dbReference type="Gene3D" id="3.30.70.560">
    <property type="entry name" value="7,8-Dihydro-6-hydroxymethylpterin-pyrophosphokinase HPPK"/>
    <property type="match status" value="1"/>
</dbReference>
<evidence type="ECO:0000256" key="7">
    <source>
        <dbReference type="ARBA" id="ARBA00022840"/>
    </source>
</evidence>
<reference evidence="10 11" key="1">
    <citation type="submission" date="2017-10" db="EMBL/GenBank/DDBJ databases">
        <title>Bacillus sp. nov., a halophilic bacterium isolated from a Keqin Lake.</title>
        <authorList>
            <person name="Wang H."/>
        </authorList>
    </citation>
    <scope>NUCLEOTIDE SEQUENCE [LARGE SCALE GENOMIC DNA]</scope>
    <source>
        <strain evidence="10 11">KQ-12</strain>
    </source>
</reference>
<keyword evidence="8" id="KW-0289">Folate biosynthesis</keyword>
<dbReference type="Pfam" id="PF01288">
    <property type="entry name" value="HPPK"/>
    <property type="match status" value="1"/>
</dbReference>
<protein>
    <recommendedName>
        <fullName evidence="3">2-amino-4-hydroxy-6-hydroxymethyldihydropteridine diphosphokinase</fullName>
        <ecNumber evidence="3">2.7.6.3</ecNumber>
    </recommendedName>
</protein>
<keyword evidence="5" id="KW-0547">Nucleotide-binding</keyword>
<dbReference type="OrthoDB" id="9808041at2"/>
<dbReference type="InterPro" id="IPR000550">
    <property type="entry name" value="Hppk"/>
</dbReference>
<evidence type="ECO:0000256" key="3">
    <source>
        <dbReference type="ARBA" id="ARBA00013253"/>
    </source>
</evidence>
<dbReference type="UniPathway" id="UPA00077">
    <property type="reaction ID" value="UER00155"/>
</dbReference>